<dbReference type="InterPro" id="IPR000845">
    <property type="entry name" value="Nucleoside_phosphorylase_d"/>
</dbReference>
<protein>
    <submittedName>
        <fullName evidence="2">Purine nucleoside phosphorylase</fullName>
    </submittedName>
</protein>
<sequence length="260" mass="28459">MPRTAVCPPGIMNKTGLPLDRIHPVAIVVGDYQWLDLLASLATRQECFSRYKSLCSMELEFNGQSILALSYGYGATNLHRLLVELGFFGVRCVILVTNSFSLVPGRVPKKALCVTYASCRGENASTLEVDLSYPAVAHPDAVRALRQSAAELKLPCHLTRSLTNDQTYTPKVGKPNELRDEISKTGFELEDRDVAPFFVFCSARGMVAGAISCNETEPNKLDPKTGTPIEDNDVIEGRKQAMHIAMVAAAKLSVEYAFTD</sequence>
<dbReference type="EMBL" id="BLIY01000004">
    <property type="protein sequence ID" value="GFE53140.1"/>
    <property type="molecule type" value="Genomic_DNA"/>
</dbReference>
<dbReference type="AlphaFoldDB" id="A0A9W5T8B0"/>
<dbReference type="InterPro" id="IPR035994">
    <property type="entry name" value="Nucleoside_phosphorylase_sf"/>
</dbReference>
<organism evidence="2 3">
    <name type="scientific">Babesia ovis</name>
    <dbReference type="NCBI Taxonomy" id="5869"/>
    <lineage>
        <taxon>Eukaryota</taxon>
        <taxon>Sar</taxon>
        <taxon>Alveolata</taxon>
        <taxon>Apicomplexa</taxon>
        <taxon>Aconoidasida</taxon>
        <taxon>Piroplasmida</taxon>
        <taxon>Babesiidae</taxon>
        <taxon>Babesia</taxon>
    </lineage>
</organism>
<dbReference type="Proteomes" id="UP001057455">
    <property type="component" value="Unassembled WGS sequence"/>
</dbReference>
<reference evidence="2" key="1">
    <citation type="submission" date="2019-12" db="EMBL/GenBank/DDBJ databases">
        <title>Genome sequence of Babesia ovis.</title>
        <authorList>
            <person name="Yamagishi J."/>
            <person name="Sevinc F."/>
            <person name="Xuan X."/>
        </authorList>
    </citation>
    <scope>NUCLEOTIDE SEQUENCE</scope>
    <source>
        <strain evidence="2">Selcuk</strain>
    </source>
</reference>
<evidence type="ECO:0000259" key="1">
    <source>
        <dbReference type="Pfam" id="PF01048"/>
    </source>
</evidence>
<comment type="caution">
    <text evidence="2">The sequence shown here is derived from an EMBL/GenBank/DDBJ whole genome shotgun (WGS) entry which is preliminary data.</text>
</comment>
<dbReference type="GO" id="GO:0009116">
    <property type="term" value="P:nucleoside metabolic process"/>
    <property type="evidence" value="ECO:0007669"/>
    <property type="project" value="InterPro"/>
</dbReference>
<name>A0A9W5T8B0_BABOV</name>
<dbReference type="Gene3D" id="3.40.50.1580">
    <property type="entry name" value="Nucleoside phosphorylase domain"/>
    <property type="match status" value="1"/>
</dbReference>
<dbReference type="OrthoDB" id="364001at2759"/>
<accession>A0A9W5T8B0</accession>
<dbReference type="SUPFAM" id="SSF53167">
    <property type="entry name" value="Purine and uridine phosphorylases"/>
    <property type="match status" value="1"/>
</dbReference>
<dbReference type="GO" id="GO:0003824">
    <property type="term" value="F:catalytic activity"/>
    <property type="evidence" value="ECO:0007669"/>
    <property type="project" value="InterPro"/>
</dbReference>
<feature type="domain" description="Nucleoside phosphorylase" evidence="1">
    <location>
        <begin position="24"/>
        <end position="226"/>
    </location>
</feature>
<proteinExistence type="predicted"/>
<gene>
    <name evidence="2" type="ORF">BaOVIS_005440</name>
</gene>
<evidence type="ECO:0000313" key="2">
    <source>
        <dbReference type="EMBL" id="GFE53140.1"/>
    </source>
</evidence>
<keyword evidence="3" id="KW-1185">Reference proteome</keyword>
<dbReference type="Pfam" id="PF01048">
    <property type="entry name" value="PNP_UDP_1"/>
    <property type="match status" value="1"/>
</dbReference>
<evidence type="ECO:0000313" key="3">
    <source>
        <dbReference type="Proteomes" id="UP001057455"/>
    </source>
</evidence>